<dbReference type="InterPro" id="IPR032812">
    <property type="entry name" value="SbsA_Ig"/>
</dbReference>
<evidence type="ECO:0000313" key="5">
    <source>
        <dbReference type="Proteomes" id="UP000176952"/>
    </source>
</evidence>
<accession>A0A1G2B120</accession>
<evidence type="ECO:0000313" key="4">
    <source>
        <dbReference type="EMBL" id="OGY82379.1"/>
    </source>
</evidence>
<dbReference type="Proteomes" id="UP000176952">
    <property type="component" value="Unassembled WGS sequence"/>
</dbReference>
<sequence length="1636" mass="176698">MFYQRWPWFVAVFAVGLAGLMMVVVLFSWWYAGRVGDVAQTEFLPETLVVRSPSASFDLTPTHDGESGVFTDSAFVLRVSEPLEKRAIEQSLVIEPRFDYTLRNEDDGQFLITPKAPLRENVLYHFVLPKVATLDGGAVLHPFSWAYQTQGPFSVEEVFPADTATEVSFEAPVEITFSSDVWDAAGAEKFFHITPEVAGVLSRRGRTLVFTPSAPLPQRRIFTVTLDAGFALRGGERALGSSYTWSFETGVPSVEAARYYDGGAILWKEAMYHAPQNFRPGLGVAWHHAEATAPEFRVWKMSEGDFVQQMKVVLALPAWSLYGRTGYAPDTARWETVQEFGVGAVQQLSEAGTDTQVVLPAGLERGWYALQADYHGERQFALLQVSNIAAFSDTTQTDNVFWAHNVVSDQALGGARVSFADFPAAAEFILDDRGFARWRYPDAQAPTSEQAQEFVMKVVDAEGSVFYVPQRRGAVERVFTAYVSVDAGQYAPGSAVGFWGVAAPRAGDAAPHQVRVQVVSADVSSAAAEGVGRVFAFQDVPLDKNFVFSGQLTLPTAVAVTDAVLQVLSDDQILTERPLRVGSSFYPDYAPFTLQLTTPERVVISGDVVDVAAQATFIDGSPVAGLELEDDSGRVVGKTDDSGNLKTQVQFFAEDIQTPSLQQTYTLRPHDSQFRFLTADVAFTVFQSDLLLDVAESKVADDTVELTLEARRLDPARAIGFYADDTALYAGLTSDFVPDQAIVIEVSYLETQKRADGTFFDVEAQAQKPFLRTTQKKTTMDARRVITDTAGKAQFTFPYVAGRKYDVTLQARDDTGRILVHTRPVFGDVPAAGEVGLVFGKERYSPGSRLQAGLVQDGVPLAAQAGDDFLFLRTQADYRSETVTDQPDYRFEFADQDAPYTDVTSVWYDGFDYRVFKRRARVDYRARALTVKTTLDKQAYAPGDTVRAHITTQTFDGLPAAGTVIVRLASAADSRVAAIRTVLDFATANLFEETSYVAGVAGLVTAAEEFDSGDVTKVVQTNVKGEADVSFEVPDAAETQYATGSWRMNVVAVFSSAVSAGPASSGPVSGFTGADFTINQPVDVELAVPEFFLRDDHPTLRARVVGDGFSSEDTVTFQASIPDLDYQLTWHAAPVAWSSLALPPDLPVGSHDIILDVTVGEIRKQVQRTLRVVDSPYAHPGLRPLKIEDGKIILPAGGSGGDARPAEVRLRFIDARYAPLVQKLFAQAWPAGGDMSAVYAAYLARVTLRDYFPDIADELKLNADIYQNHDGGLALAPGGQSQVSFSARVAAEDASPFDRSALKGYFWGQVSEDSASLLGTAYAYYGLASLGEPVLPAVVHAFSQDSLSHEERIVYALAAERMGAGELAYKQYAALRDGGTDAGGDDRVGAADSALFLLLAARVDRQSFAVVTAGMEQGIQDGSVSALDATAVIRGLLANRDTENRQVVLTLHGQGVPFDLQDGFWVDMTALANADIVLPDAAASLVTPFLLVDDADGGVTAGGAGATPAGSTKQDVVVTRARMAGGRAAQVVAPFEPMEVRYTVPGVTASRELTQNSCVGVFEAVPSAVTALPTAAVIASDHGRIYTCSPVGSSGSFGYDGYARLPGDFIQVPGLVTDSQQQETYATERDILVVEP</sequence>
<keyword evidence="2" id="KW-1133">Transmembrane helix</keyword>
<comment type="caution">
    <text evidence="4">The sequence shown here is derived from an EMBL/GenBank/DDBJ whole genome shotgun (WGS) entry which is preliminary data.</text>
</comment>
<name>A0A1G2B120_9BACT</name>
<dbReference type="EMBL" id="MHKD01000031">
    <property type="protein sequence ID" value="OGY82379.1"/>
    <property type="molecule type" value="Genomic_DNA"/>
</dbReference>
<dbReference type="STRING" id="1798542.A3F54_02350"/>
<evidence type="ECO:0000256" key="2">
    <source>
        <dbReference type="SAM" id="Phobius"/>
    </source>
</evidence>
<reference evidence="4 5" key="1">
    <citation type="journal article" date="2016" name="Nat. Commun.">
        <title>Thousands of microbial genomes shed light on interconnected biogeochemical processes in an aquifer system.</title>
        <authorList>
            <person name="Anantharaman K."/>
            <person name="Brown C.T."/>
            <person name="Hug L.A."/>
            <person name="Sharon I."/>
            <person name="Castelle C.J."/>
            <person name="Probst A.J."/>
            <person name="Thomas B.C."/>
            <person name="Singh A."/>
            <person name="Wilkins M.J."/>
            <person name="Karaoz U."/>
            <person name="Brodie E.L."/>
            <person name="Williams K.H."/>
            <person name="Hubbard S.S."/>
            <person name="Banfield J.F."/>
        </authorList>
    </citation>
    <scope>NUCLEOTIDE SEQUENCE [LARGE SCALE GENOMIC DNA]</scope>
</reference>
<dbReference type="Gene3D" id="2.60.40.3710">
    <property type="match status" value="1"/>
</dbReference>
<feature type="domain" description="SbsA Ig-like" evidence="3">
    <location>
        <begin position="152"/>
        <end position="249"/>
    </location>
</feature>
<feature type="transmembrane region" description="Helical" evidence="2">
    <location>
        <begin position="7"/>
        <end position="31"/>
    </location>
</feature>
<protein>
    <recommendedName>
        <fullName evidence="3">SbsA Ig-like domain-containing protein</fullName>
    </recommendedName>
</protein>
<keyword evidence="2" id="KW-0472">Membrane</keyword>
<organism evidence="4 5">
    <name type="scientific">Candidatus Kerfeldbacteria bacterium RIFCSPHIGHO2_12_FULL_48_17</name>
    <dbReference type="NCBI Taxonomy" id="1798542"/>
    <lineage>
        <taxon>Bacteria</taxon>
        <taxon>Candidatus Kerfeldiibacteriota</taxon>
    </lineage>
</organism>
<proteinExistence type="predicted"/>
<keyword evidence="2" id="KW-0812">Transmembrane</keyword>
<evidence type="ECO:0000256" key="1">
    <source>
        <dbReference type="ARBA" id="ARBA00022729"/>
    </source>
</evidence>
<keyword evidence="1" id="KW-0732">Signal</keyword>
<gene>
    <name evidence="4" type="ORF">A3F54_02350</name>
</gene>
<dbReference type="Pfam" id="PF13205">
    <property type="entry name" value="Big_5"/>
    <property type="match status" value="1"/>
</dbReference>
<evidence type="ECO:0000259" key="3">
    <source>
        <dbReference type="Pfam" id="PF13205"/>
    </source>
</evidence>